<dbReference type="GO" id="GO:0016887">
    <property type="term" value="F:ATP hydrolysis activity"/>
    <property type="evidence" value="ECO:0007669"/>
    <property type="project" value="InterPro"/>
</dbReference>
<dbReference type="Gene3D" id="3.40.50.300">
    <property type="entry name" value="P-loop containing nucleotide triphosphate hydrolases"/>
    <property type="match status" value="1"/>
</dbReference>
<organism evidence="2 3">
    <name type="scientific">Janibacter alkaliphilus</name>
    <dbReference type="NCBI Taxonomy" id="1069963"/>
    <lineage>
        <taxon>Bacteria</taxon>
        <taxon>Bacillati</taxon>
        <taxon>Actinomycetota</taxon>
        <taxon>Actinomycetes</taxon>
        <taxon>Micrococcales</taxon>
        <taxon>Intrasporangiaceae</taxon>
        <taxon>Janibacter</taxon>
    </lineage>
</organism>
<accession>A0A852XBZ4</accession>
<keyword evidence="3" id="KW-1185">Reference proteome</keyword>
<dbReference type="Pfam" id="PF02374">
    <property type="entry name" value="ArsA_ATPase"/>
    <property type="match status" value="1"/>
</dbReference>
<dbReference type="InterPro" id="IPR025723">
    <property type="entry name" value="ArsA/GET3_ATPase-like"/>
</dbReference>
<reference evidence="2 3" key="1">
    <citation type="submission" date="2020-07" db="EMBL/GenBank/DDBJ databases">
        <title>Sequencing the genomes of 1000 actinobacteria strains.</title>
        <authorList>
            <person name="Klenk H.-P."/>
        </authorList>
    </citation>
    <scope>NUCLEOTIDE SEQUENCE [LARGE SCALE GENOMIC DNA]</scope>
    <source>
        <strain evidence="2 3">DSM 24723</strain>
    </source>
</reference>
<dbReference type="PANTHER" id="PTHR10803">
    <property type="entry name" value="ARSENICAL PUMP-DRIVING ATPASE ARSENITE-TRANSLOCATING ATPASE"/>
    <property type="match status" value="1"/>
</dbReference>
<dbReference type="AlphaFoldDB" id="A0A852XBZ4"/>
<dbReference type="Proteomes" id="UP000592181">
    <property type="component" value="Unassembled WGS sequence"/>
</dbReference>
<comment type="caution">
    <text evidence="2">The sequence shown here is derived from an EMBL/GenBank/DDBJ whole genome shotgun (WGS) entry which is preliminary data.</text>
</comment>
<evidence type="ECO:0000313" key="2">
    <source>
        <dbReference type="EMBL" id="NYG36021.1"/>
    </source>
</evidence>
<dbReference type="RefSeq" id="WP_179461589.1">
    <property type="nucleotide sequence ID" value="NZ_JACBZX010000001.1"/>
</dbReference>
<dbReference type="InterPro" id="IPR027417">
    <property type="entry name" value="P-loop_NTPase"/>
</dbReference>
<dbReference type="EMBL" id="JACBZX010000001">
    <property type="protein sequence ID" value="NYG36021.1"/>
    <property type="molecule type" value="Genomic_DNA"/>
</dbReference>
<dbReference type="GO" id="GO:0005524">
    <property type="term" value="F:ATP binding"/>
    <property type="evidence" value="ECO:0007669"/>
    <property type="project" value="InterPro"/>
</dbReference>
<dbReference type="SUPFAM" id="SSF52540">
    <property type="entry name" value="P-loop containing nucleoside triphosphate hydrolases"/>
    <property type="match status" value="1"/>
</dbReference>
<evidence type="ECO:0000259" key="1">
    <source>
        <dbReference type="Pfam" id="PF02374"/>
    </source>
</evidence>
<evidence type="ECO:0000313" key="3">
    <source>
        <dbReference type="Proteomes" id="UP000592181"/>
    </source>
</evidence>
<dbReference type="InterPro" id="IPR016300">
    <property type="entry name" value="ATPase_ArsA/GET3"/>
</dbReference>
<feature type="domain" description="ArsA/GET3 Anion-transporting ATPase-like" evidence="1">
    <location>
        <begin position="13"/>
        <end position="178"/>
    </location>
</feature>
<dbReference type="PANTHER" id="PTHR10803:SF31">
    <property type="entry name" value="ATPASE RV3679-RELATED"/>
    <property type="match status" value="1"/>
</dbReference>
<name>A0A852XBZ4_9MICO</name>
<gene>
    <name evidence="2" type="ORF">BJY28_000490</name>
</gene>
<sequence length="332" mass="34565">MPPAEPVADARLHVVTGKGGTGKTSVAAALATAFAARGERVLLTEVEGRQGLAQVFDVAPLGEDERTLLTDPSGGEVVGLSVDARAALLEYLHRFYRLGPAGAVLQRVGAVDFATTIAPGVRDVLLIGKVYEAVGRTTRRDGPVFDRVVLDAPPTGRIGRFLAVNSEVSQVARVGPIRSQADSITRMLSGPETVVHLVTLLEEMPVQETRDAVAELTDLSLRVGWVVANLVDEPLLLPEDLPTASDGVDDVLDDLVTEGLAAAEVSTLPAMVTGLVREARDHLARAALQARLGEELAGLGRPVATLPGLPDGLEGGGLGVLADALDEQGVTG</sequence>
<protein>
    <submittedName>
        <fullName evidence="2">Anion-transporting ArsA/GET3 family ATPase</fullName>
    </submittedName>
</protein>
<proteinExistence type="predicted"/>